<gene>
    <name evidence="1" type="ORF">SETTUDRAFT_179534</name>
</gene>
<keyword evidence="2" id="KW-1185">Reference proteome</keyword>
<dbReference type="eggNOG" id="ENOG502SIAE">
    <property type="taxonomic scope" value="Eukaryota"/>
</dbReference>
<evidence type="ECO:0000313" key="1">
    <source>
        <dbReference type="EMBL" id="EOA84943.1"/>
    </source>
</evidence>
<protein>
    <submittedName>
        <fullName evidence="1">Uncharacterized protein</fullName>
    </submittedName>
</protein>
<dbReference type="STRING" id="671987.R0JVA5"/>
<dbReference type="HOGENOM" id="CLU_727666_0_0_1"/>
<dbReference type="RefSeq" id="XP_008027449.1">
    <property type="nucleotide sequence ID" value="XM_008029258.1"/>
</dbReference>
<sequence>MDEFYIHVQPHSRYSIFDAAEQLPFSVVFGICRISKSDTDPRSILIDTAGTVFDVPYALARGLLTLYEENPGGATKWTEVEVSGMGNVRMGDSKCISVPSPIHRTKNWKDDLTVYMCRITLEGGLASILKVGKRYRIKVTGKDLGVSKWAYSDQERFPENHDELARLVNSYSRGHATFKVVNNILFPPRLETRMRLVQGTSLEVTVENTAAETITVQPRGHQNFVVPWGPMEPEPGWLDDRPRIIDSSVQDHAPTSSLVVLDAATGEVVRGQGNTSICHLRSSTAELRPRVNDLITLEPQKPVANVVQIDRKVKGLQDGKYKIRMHPKGCRWWQGRLGNEDSEDGKVPARLWKRLAIPLMLESQDEVEVTIKDGKLEAVL</sequence>
<proteinExistence type="predicted"/>
<evidence type="ECO:0000313" key="2">
    <source>
        <dbReference type="Proteomes" id="UP000016935"/>
    </source>
</evidence>
<dbReference type="OrthoDB" id="5272229at2759"/>
<dbReference type="EMBL" id="KB908703">
    <property type="protein sequence ID" value="EOA84943.1"/>
    <property type="molecule type" value="Genomic_DNA"/>
</dbReference>
<reference evidence="1 2" key="2">
    <citation type="journal article" date="2013" name="PLoS Genet.">
        <title>Comparative genome structure, secondary metabolite, and effector coding capacity across Cochliobolus pathogens.</title>
        <authorList>
            <person name="Condon B.J."/>
            <person name="Leng Y."/>
            <person name="Wu D."/>
            <person name="Bushley K.E."/>
            <person name="Ohm R.A."/>
            <person name="Otillar R."/>
            <person name="Martin J."/>
            <person name="Schackwitz W."/>
            <person name="Grimwood J."/>
            <person name="MohdZainudin N."/>
            <person name="Xue C."/>
            <person name="Wang R."/>
            <person name="Manning V.A."/>
            <person name="Dhillon B."/>
            <person name="Tu Z.J."/>
            <person name="Steffenson B.J."/>
            <person name="Salamov A."/>
            <person name="Sun H."/>
            <person name="Lowry S."/>
            <person name="LaButti K."/>
            <person name="Han J."/>
            <person name="Copeland A."/>
            <person name="Lindquist E."/>
            <person name="Barry K."/>
            <person name="Schmutz J."/>
            <person name="Baker S.E."/>
            <person name="Ciuffetti L.M."/>
            <person name="Grigoriev I.V."/>
            <person name="Zhong S."/>
            <person name="Turgeon B.G."/>
        </authorList>
    </citation>
    <scope>NUCLEOTIDE SEQUENCE [LARGE SCALE GENOMIC DNA]</scope>
    <source>
        <strain evidence="2">28A</strain>
    </source>
</reference>
<dbReference type="AlphaFoldDB" id="R0JVA5"/>
<name>R0JVA5_EXST2</name>
<reference evidence="1 2" key="1">
    <citation type="journal article" date="2012" name="PLoS Pathog.">
        <title>Diverse lifestyles and strategies of plant pathogenesis encoded in the genomes of eighteen Dothideomycetes fungi.</title>
        <authorList>
            <person name="Ohm R.A."/>
            <person name="Feau N."/>
            <person name="Henrissat B."/>
            <person name="Schoch C.L."/>
            <person name="Horwitz B.A."/>
            <person name="Barry K.W."/>
            <person name="Condon B.J."/>
            <person name="Copeland A.C."/>
            <person name="Dhillon B."/>
            <person name="Glaser F."/>
            <person name="Hesse C.N."/>
            <person name="Kosti I."/>
            <person name="LaButti K."/>
            <person name="Lindquist E.A."/>
            <person name="Lucas S."/>
            <person name="Salamov A.A."/>
            <person name="Bradshaw R.E."/>
            <person name="Ciuffetti L."/>
            <person name="Hamelin R.C."/>
            <person name="Kema G.H.J."/>
            <person name="Lawrence C."/>
            <person name="Scott J.A."/>
            <person name="Spatafora J.W."/>
            <person name="Turgeon B.G."/>
            <person name="de Wit P.J.G.M."/>
            <person name="Zhong S."/>
            <person name="Goodwin S.B."/>
            <person name="Grigoriev I.V."/>
        </authorList>
    </citation>
    <scope>NUCLEOTIDE SEQUENCE [LARGE SCALE GENOMIC DNA]</scope>
    <source>
        <strain evidence="2">28A</strain>
    </source>
</reference>
<dbReference type="GeneID" id="19401688"/>
<accession>R0JVA5</accession>
<organism evidence="1 2">
    <name type="scientific">Exserohilum turcicum (strain 28A)</name>
    <name type="common">Northern leaf blight fungus</name>
    <name type="synonym">Setosphaeria turcica</name>
    <dbReference type="NCBI Taxonomy" id="671987"/>
    <lineage>
        <taxon>Eukaryota</taxon>
        <taxon>Fungi</taxon>
        <taxon>Dikarya</taxon>
        <taxon>Ascomycota</taxon>
        <taxon>Pezizomycotina</taxon>
        <taxon>Dothideomycetes</taxon>
        <taxon>Pleosporomycetidae</taxon>
        <taxon>Pleosporales</taxon>
        <taxon>Pleosporineae</taxon>
        <taxon>Pleosporaceae</taxon>
        <taxon>Exserohilum</taxon>
    </lineage>
</organism>
<dbReference type="Proteomes" id="UP000016935">
    <property type="component" value="Unassembled WGS sequence"/>
</dbReference>